<feature type="compositionally biased region" description="Polar residues" evidence="1">
    <location>
        <begin position="43"/>
        <end position="59"/>
    </location>
</feature>
<sequence length="70" mass="7601">MQDDDNNVRYGPPNYNQVERDPYQAIPLALPAPESFGTAPFAGSSSENAVSGGQFNETPFRSRLGNQGRV</sequence>
<dbReference type="WBParaSite" id="jg14017">
    <property type="protein sequence ID" value="jg14017"/>
    <property type="gene ID" value="jg14017"/>
</dbReference>
<dbReference type="Proteomes" id="UP000887574">
    <property type="component" value="Unplaced"/>
</dbReference>
<dbReference type="AlphaFoldDB" id="A0A915CYI4"/>
<keyword evidence="2" id="KW-1185">Reference proteome</keyword>
<name>A0A915CYI4_9BILA</name>
<evidence type="ECO:0000313" key="2">
    <source>
        <dbReference type="Proteomes" id="UP000887574"/>
    </source>
</evidence>
<protein>
    <submittedName>
        <fullName evidence="3">Uncharacterized protein</fullName>
    </submittedName>
</protein>
<reference evidence="3" key="1">
    <citation type="submission" date="2022-11" db="UniProtKB">
        <authorList>
            <consortium name="WormBaseParasite"/>
        </authorList>
    </citation>
    <scope>IDENTIFICATION</scope>
</reference>
<feature type="region of interest" description="Disordered" evidence="1">
    <location>
        <begin position="1"/>
        <end position="20"/>
    </location>
</feature>
<proteinExistence type="predicted"/>
<evidence type="ECO:0000313" key="3">
    <source>
        <dbReference type="WBParaSite" id="jg14017"/>
    </source>
</evidence>
<feature type="region of interest" description="Disordered" evidence="1">
    <location>
        <begin position="33"/>
        <end position="70"/>
    </location>
</feature>
<accession>A0A915CYI4</accession>
<organism evidence="2 3">
    <name type="scientific">Ditylenchus dipsaci</name>
    <dbReference type="NCBI Taxonomy" id="166011"/>
    <lineage>
        <taxon>Eukaryota</taxon>
        <taxon>Metazoa</taxon>
        <taxon>Ecdysozoa</taxon>
        <taxon>Nematoda</taxon>
        <taxon>Chromadorea</taxon>
        <taxon>Rhabditida</taxon>
        <taxon>Tylenchina</taxon>
        <taxon>Tylenchomorpha</taxon>
        <taxon>Sphaerularioidea</taxon>
        <taxon>Anguinidae</taxon>
        <taxon>Anguininae</taxon>
        <taxon>Ditylenchus</taxon>
    </lineage>
</organism>
<evidence type="ECO:0000256" key="1">
    <source>
        <dbReference type="SAM" id="MobiDB-lite"/>
    </source>
</evidence>